<name>M0DXH7_9EURY</name>
<comment type="caution">
    <text evidence="2">The sequence shown here is derived from an EMBL/GenBank/DDBJ whole genome shotgun (WGS) entry which is preliminary data.</text>
</comment>
<accession>M0DXH7</accession>
<organism evidence="2 3">
    <name type="scientific">Halorubrum saccharovorum DSM 1137</name>
    <dbReference type="NCBI Taxonomy" id="1227484"/>
    <lineage>
        <taxon>Archaea</taxon>
        <taxon>Methanobacteriati</taxon>
        <taxon>Methanobacteriota</taxon>
        <taxon>Stenosarchaea group</taxon>
        <taxon>Halobacteria</taxon>
        <taxon>Halobacteriales</taxon>
        <taxon>Haloferacaceae</taxon>
        <taxon>Halorubrum</taxon>
    </lineage>
</organism>
<keyword evidence="3" id="KW-1185">Reference proteome</keyword>
<dbReference type="RefSeq" id="WP_004048475.1">
    <property type="nucleotide sequence ID" value="NZ_AOJE01000050.1"/>
</dbReference>
<dbReference type="PATRIC" id="fig|1227484.4.peg.1839"/>
<dbReference type="AlphaFoldDB" id="M0DXH7"/>
<protein>
    <submittedName>
        <fullName evidence="2">Uncharacterized protein</fullName>
    </submittedName>
</protein>
<dbReference type="Proteomes" id="UP000011514">
    <property type="component" value="Unassembled WGS sequence"/>
</dbReference>
<evidence type="ECO:0000256" key="1">
    <source>
        <dbReference type="SAM" id="MobiDB-lite"/>
    </source>
</evidence>
<proteinExistence type="predicted"/>
<dbReference type="OrthoDB" id="329269at2157"/>
<reference evidence="2 3" key="1">
    <citation type="journal article" date="2014" name="PLoS Genet.">
        <title>Phylogenetically driven sequencing of extremely halophilic archaea reveals strategies for static and dynamic osmo-response.</title>
        <authorList>
            <person name="Becker E.A."/>
            <person name="Seitzer P.M."/>
            <person name="Tritt A."/>
            <person name="Larsen D."/>
            <person name="Krusor M."/>
            <person name="Yao A.I."/>
            <person name="Wu D."/>
            <person name="Madern D."/>
            <person name="Eisen J.A."/>
            <person name="Darling A.E."/>
            <person name="Facciotti M.T."/>
        </authorList>
    </citation>
    <scope>NUCLEOTIDE SEQUENCE [LARGE SCALE GENOMIC DNA]</scope>
    <source>
        <strain evidence="2 3">DSM 1137</strain>
    </source>
</reference>
<dbReference type="EMBL" id="AOJE01000050">
    <property type="protein sequence ID" value="ELZ38794.1"/>
    <property type="molecule type" value="Genomic_DNA"/>
</dbReference>
<feature type="region of interest" description="Disordered" evidence="1">
    <location>
        <begin position="1"/>
        <end position="22"/>
    </location>
</feature>
<evidence type="ECO:0000313" key="3">
    <source>
        <dbReference type="Proteomes" id="UP000011514"/>
    </source>
</evidence>
<evidence type="ECO:0000313" key="2">
    <source>
        <dbReference type="EMBL" id="ELZ38794.1"/>
    </source>
</evidence>
<feature type="compositionally biased region" description="Acidic residues" evidence="1">
    <location>
        <begin position="1"/>
        <end position="15"/>
    </location>
</feature>
<sequence>MTTDTDDTTTDESLENDGVTLRQRARAERAFQQIRESDNPFAEAAVALRDQGATVQEIYRQYDAIEADLGDAAMAEQTELIPEWKITVKVPDDTPSGYRYERKTRAHQDPRKAEAKVAETSGWEVVSEKTEQVGYIKVA</sequence>
<gene>
    <name evidence="2" type="ORF">C471_09220</name>
</gene>
<dbReference type="STRING" id="1227484.C471_09220"/>